<evidence type="ECO:0000256" key="3">
    <source>
        <dbReference type="PROSITE-ProRule" id="PRU00176"/>
    </source>
</evidence>
<dbReference type="InterPro" id="IPR000504">
    <property type="entry name" value="RRM_dom"/>
</dbReference>
<protein>
    <submittedName>
        <fullName evidence="7">Polyadenylate-binding protein 4-like</fullName>
    </submittedName>
</protein>
<dbReference type="PROSITE" id="PS50102">
    <property type="entry name" value="RRM"/>
    <property type="match status" value="4"/>
</dbReference>
<evidence type="ECO:0000256" key="4">
    <source>
        <dbReference type="SAM" id="MobiDB-lite"/>
    </source>
</evidence>
<dbReference type="InterPro" id="IPR035979">
    <property type="entry name" value="RBD_domain_sf"/>
</dbReference>
<accession>A0ABM3WF06</accession>
<feature type="domain" description="RRM" evidence="5">
    <location>
        <begin position="25"/>
        <end position="103"/>
    </location>
</feature>
<evidence type="ECO:0000256" key="1">
    <source>
        <dbReference type="ARBA" id="ARBA00022737"/>
    </source>
</evidence>
<evidence type="ECO:0000256" key="2">
    <source>
        <dbReference type="ARBA" id="ARBA00022884"/>
    </source>
</evidence>
<dbReference type="PANTHER" id="PTHR24012">
    <property type="entry name" value="RNA BINDING PROTEIN"/>
    <property type="match status" value="1"/>
</dbReference>
<sequence length="413" mass="45829">MLPGVAAGSPRQDAHVPLDPKFRRASLYVGDLPADVTEDALFRKFSAAGPVLSVRVCRDPRTRRPLGYAYVNFLRPADAQRALDTMNFDELRGRAMRLMWCQHDGRLRRSGAGNVFIKNLDRSVDAKALHRRFSEFGPILSSKVMSDERGGSLGFAFVHFQEPRAAQRAIARMHGARLGAAPLFVAPFRSRSERAARAPPADFTNLYVKNLDPDVDERGLREAFSPFGRPLSVRVMTDPAGRSRGFGFVSFGCPDAARRAVEAMHGRHLRGRLLFVGRAQNKAERQAELRLRFQQHQQQHLQHQQQHLQQRGLPAKLYVKNLDEAVDDEQLRREFAAFGVVSRAKVMREHGHSKGFGLVCFSDPDEAARALAAMNGRLLGAKALSVALARKPGEPAAPAQLRAPGLWAPGADR</sequence>
<evidence type="ECO:0000313" key="6">
    <source>
        <dbReference type="Proteomes" id="UP001652624"/>
    </source>
</evidence>
<proteinExistence type="predicted"/>
<evidence type="ECO:0000259" key="5">
    <source>
        <dbReference type="PROSITE" id="PS50102"/>
    </source>
</evidence>
<dbReference type="RefSeq" id="XP_060035146.1">
    <property type="nucleotide sequence ID" value="XM_060179163.1"/>
</dbReference>
<keyword evidence="2 3" id="KW-0694">RNA-binding</keyword>
<gene>
    <name evidence="7" type="primary">PABPC4L</name>
</gene>
<name>A0ABM3WF06_ERIEU</name>
<dbReference type="Proteomes" id="UP001652624">
    <property type="component" value="Chromosome 19"/>
</dbReference>
<dbReference type="CDD" id="cd12380">
    <property type="entry name" value="RRM3_I_PABPs"/>
    <property type="match status" value="1"/>
</dbReference>
<dbReference type="SMART" id="SM00360">
    <property type="entry name" value="RRM"/>
    <property type="match status" value="4"/>
</dbReference>
<organism evidence="6 7">
    <name type="scientific">Erinaceus europaeus</name>
    <name type="common">Western European hedgehog</name>
    <dbReference type="NCBI Taxonomy" id="9365"/>
    <lineage>
        <taxon>Eukaryota</taxon>
        <taxon>Metazoa</taxon>
        <taxon>Chordata</taxon>
        <taxon>Craniata</taxon>
        <taxon>Vertebrata</taxon>
        <taxon>Euteleostomi</taxon>
        <taxon>Mammalia</taxon>
        <taxon>Eutheria</taxon>
        <taxon>Laurasiatheria</taxon>
        <taxon>Eulipotyphla</taxon>
        <taxon>Erinaceidae</taxon>
        <taxon>Erinaceinae</taxon>
        <taxon>Erinaceus</taxon>
    </lineage>
</organism>
<feature type="region of interest" description="Disordered" evidence="4">
    <location>
        <begin position="394"/>
        <end position="413"/>
    </location>
</feature>
<dbReference type="SUPFAM" id="SSF54928">
    <property type="entry name" value="RNA-binding domain, RBD"/>
    <property type="match status" value="3"/>
</dbReference>
<feature type="domain" description="RRM" evidence="5">
    <location>
        <begin position="204"/>
        <end position="281"/>
    </location>
</feature>
<dbReference type="InterPro" id="IPR012677">
    <property type="entry name" value="Nucleotide-bd_a/b_plait_sf"/>
</dbReference>
<keyword evidence="1" id="KW-0677">Repeat</keyword>
<feature type="domain" description="RRM" evidence="5">
    <location>
        <begin position="315"/>
        <end position="391"/>
    </location>
</feature>
<dbReference type="GeneID" id="103113616"/>
<reference evidence="7" key="1">
    <citation type="submission" date="2025-08" db="UniProtKB">
        <authorList>
            <consortium name="RefSeq"/>
        </authorList>
    </citation>
    <scope>IDENTIFICATION</scope>
</reference>
<feature type="domain" description="RRM" evidence="5">
    <location>
        <begin position="113"/>
        <end position="190"/>
    </location>
</feature>
<keyword evidence="6" id="KW-1185">Reference proteome</keyword>
<dbReference type="Gene3D" id="3.30.70.330">
    <property type="match status" value="4"/>
</dbReference>
<evidence type="ECO:0000313" key="7">
    <source>
        <dbReference type="RefSeq" id="XP_060035146.1"/>
    </source>
</evidence>
<dbReference type="Pfam" id="PF00076">
    <property type="entry name" value="RRM_1"/>
    <property type="match status" value="4"/>
</dbReference>